<evidence type="ECO:0000256" key="1">
    <source>
        <dbReference type="SAM" id="MobiDB-lite"/>
    </source>
</evidence>
<feature type="region of interest" description="Disordered" evidence="1">
    <location>
        <begin position="35"/>
        <end position="88"/>
    </location>
</feature>
<dbReference type="GeneID" id="104781067"/>
<feature type="compositionally biased region" description="Acidic residues" evidence="1">
    <location>
        <begin position="138"/>
        <end position="149"/>
    </location>
</feature>
<reference evidence="3" key="2">
    <citation type="submission" date="2025-08" db="UniProtKB">
        <authorList>
            <consortium name="RefSeq"/>
        </authorList>
    </citation>
    <scope>IDENTIFICATION</scope>
    <source>
        <tissue evidence="3">Leaf</tissue>
    </source>
</reference>
<evidence type="ECO:0000313" key="2">
    <source>
        <dbReference type="Proteomes" id="UP000694864"/>
    </source>
</evidence>
<dbReference type="Proteomes" id="UP000694864">
    <property type="component" value="Chromosome 4"/>
</dbReference>
<name>A0ABM0YPC4_CAMSA</name>
<dbReference type="PANTHER" id="PTHR36374:SF1">
    <property type="entry name" value="OS01G0969000 PROTEIN"/>
    <property type="match status" value="1"/>
</dbReference>
<organism evidence="2 3">
    <name type="scientific">Camelina sativa</name>
    <name type="common">False flax</name>
    <name type="synonym">Myagrum sativum</name>
    <dbReference type="NCBI Taxonomy" id="90675"/>
    <lineage>
        <taxon>Eukaryota</taxon>
        <taxon>Viridiplantae</taxon>
        <taxon>Streptophyta</taxon>
        <taxon>Embryophyta</taxon>
        <taxon>Tracheophyta</taxon>
        <taxon>Spermatophyta</taxon>
        <taxon>Magnoliopsida</taxon>
        <taxon>eudicotyledons</taxon>
        <taxon>Gunneridae</taxon>
        <taxon>Pentapetalae</taxon>
        <taxon>rosids</taxon>
        <taxon>malvids</taxon>
        <taxon>Brassicales</taxon>
        <taxon>Brassicaceae</taxon>
        <taxon>Camelineae</taxon>
        <taxon>Camelina</taxon>
    </lineage>
</organism>
<feature type="compositionally biased region" description="Basic and acidic residues" evidence="1">
    <location>
        <begin position="117"/>
        <end position="126"/>
    </location>
</feature>
<feature type="compositionally biased region" description="Basic and acidic residues" evidence="1">
    <location>
        <begin position="1"/>
        <end position="10"/>
    </location>
</feature>
<gene>
    <name evidence="3" type="primary">LOC104781067</name>
</gene>
<feature type="region of interest" description="Disordered" evidence="1">
    <location>
        <begin position="117"/>
        <end position="149"/>
    </location>
</feature>
<accession>A0ABM0YPC4</accession>
<feature type="region of interest" description="Disordered" evidence="1">
    <location>
        <begin position="1"/>
        <end position="20"/>
    </location>
</feature>
<dbReference type="PANTHER" id="PTHR36374">
    <property type="entry name" value="OS01G0969000 PROTEIN"/>
    <property type="match status" value="1"/>
</dbReference>
<proteinExistence type="predicted"/>
<evidence type="ECO:0000313" key="3">
    <source>
        <dbReference type="RefSeq" id="XP_010503954.1"/>
    </source>
</evidence>
<sequence>MAEAQDRSHGSDSSSPTLKFPPFVTNLFPFLKPKPAATDASGGSKPTAVFGDKEPQKSSTYDAVSFPYNPPKSAEPIKFEAEPSSGRTSNSVILWQVYALGGFLVLKWAWARWNERNERSGKKDDTTGNDDQPSPKEDGDDQSSDGDEN</sequence>
<keyword evidence="2" id="KW-1185">Reference proteome</keyword>
<dbReference type="RefSeq" id="XP_010503954.1">
    <property type="nucleotide sequence ID" value="XM_010505652.2"/>
</dbReference>
<reference evidence="2" key="1">
    <citation type="journal article" date="2014" name="Nat. Commun.">
        <title>The emerging biofuel crop Camelina sativa retains a highly undifferentiated hexaploid genome structure.</title>
        <authorList>
            <person name="Kagale S."/>
            <person name="Koh C."/>
            <person name="Nixon J."/>
            <person name="Bollina V."/>
            <person name="Clarke W.E."/>
            <person name="Tuteja R."/>
            <person name="Spillane C."/>
            <person name="Robinson S.J."/>
            <person name="Links M.G."/>
            <person name="Clarke C."/>
            <person name="Higgins E.E."/>
            <person name="Huebert T."/>
            <person name="Sharpe A.G."/>
            <person name="Parkin I.A."/>
        </authorList>
    </citation>
    <scope>NUCLEOTIDE SEQUENCE [LARGE SCALE GENOMIC DNA]</scope>
    <source>
        <strain evidence="2">cv. DH55</strain>
    </source>
</reference>
<protein>
    <submittedName>
        <fullName evidence="3">Uncharacterized protein LOC104781067</fullName>
    </submittedName>
</protein>